<proteinExistence type="predicted"/>
<name>A0ABP0N9H2_9DINO</name>
<comment type="caution">
    <text evidence="1">The sequence shown here is derived from an EMBL/GenBank/DDBJ whole genome shotgun (WGS) entry which is preliminary data.</text>
</comment>
<evidence type="ECO:0000313" key="2">
    <source>
        <dbReference type="Proteomes" id="UP001642464"/>
    </source>
</evidence>
<keyword evidence="2" id="KW-1185">Reference proteome</keyword>
<dbReference type="EMBL" id="CAXAMM010027113">
    <property type="protein sequence ID" value="CAK9060231.1"/>
    <property type="molecule type" value="Genomic_DNA"/>
</dbReference>
<protein>
    <submittedName>
        <fullName evidence="1">Uncharacterized protein</fullName>
    </submittedName>
</protein>
<evidence type="ECO:0000313" key="1">
    <source>
        <dbReference type="EMBL" id="CAK9060231.1"/>
    </source>
</evidence>
<dbReference type="Proteomes" id="UP001642464">
    <property type="component" value="Unassembled WGS sequence"/>
</dbReference>
<reference evidence="1 2" key="1">
    <citation type="submission" date="2024-02" db="EMBL/GenBank/DDBJ databases">
        <authorList>
            <person name="Chen Y."/>
            <person name="Shah S."/>
            <person name="Dougan E. K."/>
            <person name="Thang M."/>
            <person name="Chan C."/>
        </authorList>
    </citation>
    <scope>NUCLEOTIDE SEQUENCE [LARGE SCALE GENOMIC DNA]</scope>
</reference>
<gene>
    <name evidence="1" type="ORF">SCF082_LOCUS31764</name>
</gene>
<organism evidence="1 2">
    <name type="scientific">Durusdinium trenchii</name>
    <dbReference type="NCBI Taxonomy" id="1381693"/>
    <lineage>
        <taxon>Eukaryota</taxon>
        <taxon>Sar</taxon>
        <taxon>Alveolata</taxon>
        <taxon>Dinophyceae</taxon>
        <taxon>Suessiales</taxon>
        <taxon>Symbiodiniaceae</taxon>
        <taxon>Durusdinium</taxon>
    </lineage>
</organism>
<accession>A0ABP0N9H2</accession>
<sequence length="95" mass="10555">MSVSYNGEIKQFDKTGNVLEAIGVRTPSNQRCEDVKSTRNWKEDERSAFADGGLAMNSKSSYQQGRLFQRVSFGDKAIDASVTAGTWSQAQRTTR</sequence>